<keyword evidence="4" id="KW-0456">Lyase</keyword>
<dbReference type="SUPFAM" id="SSF51316">
    <property type="entry name" value="Mss4-like"/>
    <property type="match status" value="1"/>
</dbReference>
<evidence type="ECO:0000259" key="6">
    <source>
        <dbReference type="Pfam" id="PF04828"/>
    </source>
</evidence>
<dbReference type="eggNOG" id="ENOG502SH4K">
    <property type="taxonomic scope" value="Eukaryota"/>
</dbReference>
<organism evidence="7 8">
    <name type="scientific">Paracoccidioides lutzii (strain ATCC MYA-826 / Pb01)</name>
    <name type="common">Paracoccidioides brasiliensis</name>
    <dbReference type="NCBI Taxonomy" id="502779"/>
    <lineage>
        <taxon>Eukaryota</taxon>
        <taxon>Fungi</taxon>
        <taxon>Dikarya</taxon>
        <taxon>Ascomycota</taxon>
        <taxon>Pezizomycotina</taxon>
        <taxon>Eurotiomycetes</taxon>
        <taxon>Eurotiomycetidae</taxon>
        <taxon>Onygenales</taxon>
        <taxon>Ajellomycetaceae</taxon>
        <taxon>Paracoccidioides</taxon>
    </lineage>
</organism>
<protein>
    <recommendedName>
        <fullName evidence="6">CENP-V/GFA domain-containing protein</fullName>
    </recommendedName>
</protein>
<dbReference type="VEuPathDB" id="FungiDB:PAAG_06374"/>
<keyword evidence="8" id="KW-1185">Reference proteome</keyword>
<evidence type="ECO:0000256" key="3">
    <source>
        <dbReference type="ARBA" id="ARBA00022833"/>
    </source>
</evidence>
<dbReference type="InterPro" id="IPR011057">
    <property type="entry name" value="Mss4-like_sf"/>
</dbReference>
<dbReference type="PANTHER" id="PTHR33337">
    <property type="entry name" value="GFA DOMAIN-CONTAINING PROTEIN"/>
    <property type="match status" value="1"/>
</dbReference>
<dbReference type="Proteomes" id="UP000002059">
    <property type="component" value="Partially assembled WGS sequence"/>
</dbReference>
<evidence type="ECO:0000256" key="5">
    <source>
        <dbReference type="SAM" id="MobiDB-lite"/>
    </source>
</evidence>
<dbReference type="AlphaFoldDB" id="C1H6I3"/>
<keyword evidence="2" id="KW-0479">Metal-binding</keyword>
<feature type="domain" description="CENP-V/GFA" evidence="6">
    <location>
        <begin position="70"/>
        <end position="156"/>
    </location>
</feature>
<dbReference type="RefSeq" id="XP_015700099.1">
    <property type="nucleotide sequence ID" value="XM_015845873.1"/>
</dbReference>
<dbReference type="Pfam" id="PF04828">
    <property type="entry name" value="GFA"/>
    <property type="match status" value="1"/>
</dbReference>
<sequence length="216" mass="23948">MASMASDLYEPSTLLRQIQPCPDLYKEDEFHLPTYLTFTYEGKLKHELAIHLQHKVATQSPTKTLTVYSFCRAVQYNIILPTTSLPLSVHICHCAICCYTHGIQCVFHAPLPAGITPQWVAPSGPHAPTSYKHCSAALGERLFCSTCGCQIGDLKSSKEQPMKWNKTRTRNRVVGPCPPPPSSSTTAQPISKSAYLHQLHAGGRRNTPTPPTHWRA</sequence>
<gene>
    <name evidence="7" type="ORF">PAAG_06374</name>
</gene>
<evidence type="ECO:0000256" key="2">
    <source>
        <dbReference type="ARBA" id="ARBA00022723"/>
    </source>
</evidence>
<dbReference type="HOGENOM" id="CLU_1277968_0_0_1"/>
<dbReference type="Gene3D" id="3.90.1590.10">
    <property type="entry name" value="glutathione-dependent formaldehyde- activating enzyme (gfa)"/>
    <property type="match status" value="1"/>
</dbReference>
<dbReference type="InterPro" id="IPR006913">
    <property type="entry name" value="CENP-V/GFA"/>
</dbReference>
<name>C1H6I3_PARBA</name>
<dbReference type="GeneID" id="9094916"/>
<dbReference type="PANTHER" id="PTHR33337:SF31">
    <property type="entry name" value="DUF636 DOMAIN PROTEIN (AFU_ORTHOLOGUE AFUA_2G12650)"/>
    <property type="match status" value="1"/>
</dbReference>
<feature type="region of interest" description="Disordered" evidence="5">
    <location>
        <begin position="166"/>
        <end position="192"/>
    </location>
</feature>
<evidence type="ECO:0000313" key="7">
    <source>
        <dbReference type="EMBL" id="EEH35327.2"/>
    </source>
</evidence>
<dbReference type="OrthoDB" id="5422068at2759"/>
<accession>C1H6I3</accession>
<comment type="similarity">
    <text evidence="1">Belongs to the Gfa family.</text>
</comment>
<proteinExistence type="inferred from homology"/>
<dbReference type="EMBL" id="KN294009">
    <property type="protein sequence ID" value="EEH35327.2"/>
    <property type="molecule type" value="Genomic_DNA"/>
</dbReference>
<evidence type="ECO:0000256" key="4">
    <source>
        <dbReference type="ARBA" id="ARBA00023239"/>
    </source>
</evidence>
<evidence type="ECO:0000256" key="1">
    <source>
        <dbReference type="ARBA" id="ARBA00005495"/>
    </source>
</evidence>
<evidence type="ECO:0000313" key="8">
    <source>
        <dbReference type="Proteomes" id="UP000002059"/>
    </source>
</evidence>
<keyword evidence="3" id="KW-0862">Zinc</keyword>
<reference evidence="7 8" key="1">
    <citation type="journal article" date="2011" name="PLoS Genet.">
        <title>Comparative genomic analysis of human fungal pathogens causing paracoccidioidomycosis.</title>
        <authorList>
            <person name="Desjardins C.A."/>
            <person name="Champion M.D."/>
            <person name="Holder J.W."/>
            <person name="Muszewska A."/>
            <person name="Goldberg J."/>
            <person name="Bailao A.M."/>
            <person name="Brigido M.M."/>
            <person name="Ferreira M.E."/>
            <person name="Garcia A.M."/>
            <person name="Grynberg M."/>
            <person name="Gujja S."/>
            <person name="Heiman D.I."/>
            <person name="Henn M.R."/>
            <person name="Kodira C.D."/>
            <person name="Leon-Narvaez H."/>
            <person name="Longo L.V."/>
            <person name="Ma L.J."/>
            <person name="Malavazi I."/>
            <person name="Matsuo A.L."/>
            <person name="Morais F.V."/>
            <person name="Pereira M."/>
            <person name="Rodriguez-Brito S."/>
            <person name="Sakthikumar S."/>
            <person name="Salem-Izacc S.M."/>
            <person name="Sykes S.M."/>
            <person name="Teixeira M.M."/>
            <person name="Vallejo M.C."/>
            <person name="Walter M.E."/>
            <person name="Yandava C."/>
            <person name="Young S."/>
            <person name="Zeng Q."/>
            <person name="Zucker J."/>
            <person name="Felipe M.S."/>
            <person name="Goldman G.H."/>
            <person name="Haas B.J."/>
            <person name="McEwen J.G."/>
            <person name="Nino-Vega G."/>
            <person name="Puccia R."/>
            <person name="San-Blas G."/>
            <person name="Soares C.M."/>
            <person name="Birren B.W."/>
            <person name="Cuomo C.A."/>
        </authorList>
    </citation>
    <scope>NUCLEOTIDE SEQUENCE [LARGE SCALE GENOMIC DNA]</scope>
    <source>
        <strain evidence="8">ATCC MYA-826 / Pb01</strain>
    </source>
</reference>
<dbReference type="KEGG" id="pbl:PAAG_06374"/>